<protein>
    <submittedName>
        <fullName evidence="1">Uncharacterized protein</fullName>
    </submittedName>
</protein>
<accession>A0AAD7RPS5</accession>
<dbReference type="Proteomes" id="UP001221898">
    <property type="component" value="Unassembled WGS sequence"/>
</dbReference>
<dbReference type="Gene3D" id="2.40.70.10">
    <property type="entry name" value="Acid Proteases"/>
    <property type="match status" value="1"/>
</dbReference>
<reference evidence="1" key="1">
    <citation type="journal article" date="2023" name="Science">
        <title>Genome structures resolve the early diversification of teleost fishes.</title>
        <authorList>
            <person name="Parey E."/>
            <person name="Louis A."/>
            <person name="Montfort J."/>
            <person name="Bouchez O."/>
            <person name="Roques C."/>
            <person name="Iampietro C."/>
            <person name="Lluch J."/>
            <person name="Castinel A."/>
            <person name="Donnadieu C."/>
            <person name="Desvignes T."/>
            <person name="Floi Bucao C."/>
            <person name="Jouanno E."/>
            <person name="Wen M."/>
            <person name="Mejri S."/>
            <person name="Dirks R."/>
            <person name="Jansen H."/>
            <person name="Henkel C."/>
            <person name="Chen W.J."/>
            <person name="Zahm M."/>
            <person name="Cabau C."/>
            <person name="Klopp C."/>
            <person name="Thompson A.W."/>
            <person name="Robinson-Rechavi M."/>
            <person name="Braasch I."/>
            <person name="Lecointre G."/>
            <person name="Bobe J."/>
            <person name="Postlethwait J.H."/>
            <person name="Berthelot C."/>
            <person name="Roest Crollius H."/>
            <person name="Guiguen Y."/>
        </authorList>
    </citation>
    <scope>NUCLEOTIDE SEQUENCE</scope>
    <source>
        <strain evidence="1">NC1722</strain>
    </source>
</reference>
<dbReference type="SUPFAM" id="SSF50630">
    <property type="entry name" value="Acid proteases"/>
    <property type="match status" value="1"/>
</dbReference>
<proteinExistence type="predicted"/>
<comment type="caution">
    <text evidence="1">The sequence shown here is derived from an EMBL/GenBank/DDBJ whole genome shotgun (WGS) entry which is preliminary data.</text>
</comment>
<keyword evidence="2" id="KW-1185">Reference proteome</keyword>
<gene>
    <name evidence="1" type="ORF">AAFF_G00136440</name>
</gene>
<dbReference type="InterPro" id="IPR032567">
    <property type="entry name" value="RTL1-rel"/>
</dbReference>
<dbReference type="CDD" id="cd00303">
    <property type="entry name" value="retropepsin_like"/>
    <property type="match status" value="1"/>
</dbReference>
<evidence type="ECO:0000313" key="1">
    <source>
        <dbReference type="EMBL" id="KAJ8388178.1"/>
    </source>
</evidence>
<dbReference type="PANTHER" id="PTHR15503:SF22">
    <property type="entry name" value="TRANSPOSON TY3-I GAG POLYPROTEIN"/>
    <property type="match status" value="1"/>
</dbReference>
<sequence>MTKLTMSPEPEATAALMTASLAWGDQDHTLKAMVDSGAAGNFLDIKLAKELEIPLTTLEPPLTVTALDGRPLGSGRVHHLTVPLWLSLENNHSEVIQLHLIRSPKFPLILGYPWLACHNPRLDWPTGQLTTLIHPRILLSLQPLSSPVPVPRFQPISSNSSSPGSVPSFLLCL</sequence>
<dbReference type="EMBL" id="JAINUG010000199">
    <property type="protein sequence ID" value="KAJ8388178.1"/>
    <property type="molecule type" value="Genomic_DNA"/>
</dbReference>
<name>A0AAD7RPS5_9TELE</name>
<dbReference type="InterPro" id="IPR021109">
    <property type="entry name" value="Peptidase_aspartic_dom_sf"/>
</dbReference>
<dbReference type="AlphaFoldDB" id="A0AAD7RPS5"/>
<organism evidence="1 2">
    <name type="scientific">Aldrovandia affinis</name>
    <dbReference type="NCBI Taxonomy" id="143900"/>
    <lineage>
        <taxon>Eukaryota</taxon>
        <taxon>Metazoa</taxon>
        <taxon>Chordata</taxon>
        <taxon>Craniata</taxon>
        <taxon>Vertebrata</taxon>
        <taxon>Euteleostomi</taxon>
        <taxon>Actinopterygii</taxon>
        <taxon>Neopterygii</taxon>
        <taxon>Teleostei</taxon>
        <taxon>Notacanthiformes</taxon>
        <taxon>Halosauridae</taxon>
        <taxon>Aldrovandia</taxon>
    </lineage>
</organism>
<dbReference type="PANTHER" id="PTHR15503">
    <property type="entry name" value="LDOC1 RELATED"/>
    <property type="match status" value="1"/>
</dbReference>
<evidence type="ECO:0000313" key="2">
    <source>
        <dbReference type="Proteomes" id="UP001221898"/>
    </source>
</evidence>
<dbReference type="Pfam" id="PF13650">
    <property type="entry name" value="Asp_protease_2"/>
    <property type="match status" value="1"/>
</dbReference>